<keyword evidence="1" id="KW-0812">Transmembrane</keyword>
<feature type="domain" description="DUF1648" evidence="2">
    <location>
        <begin position="12"/>
        <end position="59"/>
    </location>
</feature>
<accession>A0A7Z0PEQ4</accession>
<reference evidence="3 4" key="1">
    <citation type="submission" date="2020-05" db="EMBL/GenBank/DDBJ databases">
        <title>Streptobacillus felis strain LHL191014123.</title>
        <authorList>
            <person name="Fawzy A."/>
            <person name="Rau J."/>
            <person name="Risse K."/>
            <person name="Schauerte N."/>
            <person name="Geiger C."/>
            <person name="Blom J."/>
            <person name="Imirzalioglu C."/>
            <person name="Falgenhauer J."/>
            <person name="Bach A."/>
            <person name="Herden C."/>
            <person name="Eisenberg T."/>
        </authorList>
    </citation>
    <scope>NUCLEOTIDE SEQUENCE [LARGE SCALE GENOMIC DNA]</scope>
    <source>
        <strain evidence="3 4">LHL191014123</strain>
    </source>
</reference>
<dbReference type="Pfam" id="PF13630">
    <property type="entry name" value="SdpI"/>
    <property type="match status" value="1"/>
</dbReference>
<organism evidence="3 4">
    <name type="scientific">Streptobacillus felis</name>
    <dbReference type="NCBI Taxonomy" id="1384509"/>
    <lineage>
        <taxon>Bacteria</taxon>
        <taxon>Fusobacteriati</taxon>
        <taxon>Fusobacteriota</taxon>
        <taxon>Fusobacteriia</taxon>
        <taxon>Fusobacteriales</taxon>
        <taxon>Leptotrichiaceae</taxon>
        <taxon>Streptobacillus</taxon>
    </lineage>
</organism>
<keyword evidence="4" id="KW-1185">Reference proteome</keyword>
<feature type="transmembrane region" description="Helical" evidence="1">
    <location>
        <begin position="7"/>
        <end position="25"/>
    </location>
</feature>
<keyword evidence="1" id="KW-1133">Transmembrane helix</keyword>
<dbReference type="PIRSF" id="PIRSF038959">
    <property type="entry name" value="SdpI"/>
    <property type="match status" value="1"/>
</dbReference>
<proteinExistence type="predicted"/>
<comment type="caution">
    <text evidence="3">The sequence shown here is derived from an EMBL/GenBank/DDBJ whole genome shotgun (WGS) entry which is preliminary data.</text>
</comment>
<dbReference type="Pfam" id="PF07853">
    <property type="entry name" value="DUF1648"/>
    <property type="match status" value="1"/>
</dbReference>
<evidence type="ECO:0000259" key="2">
    <source>
        <dbReference type="Pfam" id="PF07853"/>
    </source>
</evidence>
<protein>
    <submittedName>
        <fullName evidence="3">SdpI family protein</fullName>
    </submittedName>
</protein>
<dbReference type="InterPro" id="IPR012867">
    <property type="entry name" value="DUF1648"/>
</dbReference>
<dbReference type="InterPro" id="IPR025962">
    <property type="entry name" value="SdpI/YhfL"/>
</dbReference>
<evidence type="ECO:0000256" key="1">
    <source>
        <dbReference type="SAM" id="Phobius"/>
    </source>
</evidence>
<feature type="transmembrane region" description="Helical" evidence="1">
    <location>
        <begin position="113"/>
        <end position="133"/>
    </location>
</feature>
<feature type="transmembrane region" description="Helical" evidence="1">
    <location>
        <begin position="50"/>
        <end position="68"/>
    </location>
</feature>
<evidence type="ECO:0000313" key="4">
    <source>
        <dbReference type="Proteomes" id="UP000526184"/>
    </source>
</evidence>
<dbReference type="EMBL" id="JABMKT010000015">
    <property type="protein sequence ID" value="NYV27898.1"/>
    <property type="molecule type" value="Genomic_DNA"/>
</dbReference>
<name>A0A7Z0PEQ4_9FUSO</name>
<gene>
    <name evidence="3" type="ORF">HP397_03560</name>
</gene>
<dbReference type="AlphaFoldDB" id="A0A7Z0PEQ4"/>
<feature type="transmembrane region" description="Helical" evidence="1">
    <location>
        <begin position="89"/>
        <end position="107"/>
    </location>
</feature>
<dbReference type="RefSeq" id="WP_180135937.1">
    <property type="nucleotide sequence ID" value="NZ_JABMKT010000015.1"/>
</dbReference>
<evidence type="ECO:0000313" key="3">
    <source>
        <dbReference type="EMBL" id="NYV27898.1"/>
    </source>
</evidence>
<dbReference type="Proteomes" id="UP000526184">
    <property type="component" value="Unassembled WGS sequence"/>
</dbReference>
<dbReference type="PANTHER" id="PTHR37810">
    <property type="entry name" value="IMMUNITY PROTEIN SDPI"/>
    <property type="match status" value="1"/>
</dbReference>
<keyword evidence="1" id="KW-0472">Membrane</keyword>
<dbReference type="GO" id="GO:0009636">
    <property type="term" value="P:response to toxic substance"/>
    <property type="evidence" value="ECO:0007669"/>
    <property type="project" value="TreeGrafter"/>
</dbReference>
<dbReference type="InterPro" id="IPR026272">
    <property type="entry name" value="SdpI"/>
</dbReference>
<sequence>MFNKKKIIISIILCLIPLFFGLTIYSKLPEVVPSRFNLSGEVIGYTSKKMFIFGIPLLFAFMNAFLAFSIKEDPKNIENNKTFLYKNSIWLLPIISNFVFFSTYLMISGYNINVGKIIHFPIGLLFIVLGNYLPKCKQSYTIGIRTPWTLNDEENWNKTHRFGGKMFVISGILMMASILIPNIFLISFIPLILPVIYSYLLYKKIVK</sequence>
<dbReference type="PANTHER" id="PTHR37810:SF5">
    <property type="entry name" value="IMMUNITY PROTEIN SDPI"/>
    <property type="match status" value="1"/>
</dbReference>
<feature type="transmembrane region" description="Helical" evidence="1">
    <location>
        <begin position="167"/>
        <end position="200"/>
    </location>
</feature>